<keyword evidence="9 10" id="KW-0807">Transducer</keyword>
<dbReference type="AlphaFoldDB" id="D2A344"/>
<evidence type="ECO:0000256" key="4">
    <source>
        <dbReference type="ARBA" id="ARBA00022692"/>
    </source>
</evidence>
<feature type="transmembrane region" description="Helical" evidence="10">
    <location>
        <begin position="29"/>
        <end position="52"/>
    </location>
</feature>
<feature type="transmembrane region" description="Helical" evidence="10">
    <location>
        <begin position="258"/>
        <end position="281"/>
    </location>
</feature>
<gene>
    <name evidence="11" type="primary">Or278</name>
    <name evidence="11" type="ORF">TcasGA2_TC030405</name>
</gene>
<dbReference type="GO" id="GO:0007165">
    <property type="term" value="P:signal transduction"/>
    <property type="evidence" value="ECO:0007669"/>
    <property type="project" value="UniProtKB-KW"/>
</dbReference>
<dbReference type="Proteomes" id="UP000007266">
    <property type="component" value="Linkage group 4"/>
</dbReference>
<feature type="transmembrane region" description="Helical" evidence="10">
    <location>
        <begin position="167"/>
        <end position="188"/>
    </location>
</feature>
<dbReference type="PANTHER" id="PTHR21137">
    <property type="entry name" value="ODORANT RECEPTOR"/>
    <property type="match status" value="1"/>
</dbReference>
<evidence type="ECO:0000256" key="9">
    <source>
        <dbReference type="ARBA" id="ARBA00023224"/>
    </source>
</evidence>
<accession>D2A344</accession>
<evidence type="ECO:0000256" key="5">
    <source>
        <dbReference type="ARBA" id="ARBA00022725"/>
    </source>
</evidence>
<keyword evidence="8 10" id="KW-0675">Receptor</keyword>
<evidence type="ECO:0000256" key="2">
    <source>
        <dbReference type="ARBA" id="ARBA00022475"/>
    </source>
</evidence>
<dbReference type="InterPro" id="IPR004117">
    <property type="entry name" value="7tm6_olfct_rcpt"/>
</dbReference>
<comment type="caution">
    <text evidence="10">Lacks conserved residue(s) required for the propagation of feature annotation.</text>
</comment>
<keyword evidence="12" id="KW-1185">Reference proteome</keyword>
<sequence>MNQPQESFLKNDYLKVLKLISSDVFEPRLVRAILFVVFAVQLTASIITVRALLIKELTAKEFVLYGPVFFGCFYGMLAIYIIIFQSSFITNMSQELEMWSYSSGGEEINRRVKFQSRVITIYALVNFLLAIVASYLYFSPLDSDNETFYMVRFIEEKIPDYAKICKIAYRTTFLAMGYVMIVHSYQVIYASQHVRFQIIFFTEYVKKVVEFDEKISEECLFYNERFQTIVGKRLQNCVIRHIQFLKFDRIKIKEMSNLIAAFSLCGCLLGISISFYVLSGIFYREHFLRVALISVTAVSTFFALILAGQSMESKANSAHIIMNNIKWYNFNQSNKKAYLLLLMMSMKQYKIKFSENYSINYELGLTIVRGIYSIISVMANMHFDN</sequence>
<feature type="transmembrane region" description="Helical" evidence="10">
    <location>
        <begin position="64"/>
        <end position="84"/>
    </location>
</feature>
<protein>
    <recommendedName>
        <fullName evidence="10">Odorant receptor</fullName>
    </recommendedName>
</protein>
<evidence type="ECO:0000256" key="7">
    <source>
        <dbReference type="ARBA" id="ARBA00023136"/>
    </source>
</evidence>
<feature type="transmembrane region" description="Helical" evidence="10">
    <location>
        <begin position="287"/>
        <end position="307"/>
    </location>
</feature>
<evidence type="ECO:0000313" key="12">
    <source>
        <dbReference type="Proteomes" id="UP000007266"/>
    </source>
</evidence>
<comment type="subcellular location">
    <subcellularLocation>
        <location evidence="1 10">Cell membrane</location>
        <topology evidence="1 10">Multi-pass membrane protein</topology>
    </subcellularLocation>
</comment>
<dbReference type="GO" id="GO:0050911">
    <property type="term" value="P:detection of chemical stimulus involved in sensory perception of smell"/>
    <property type="evidence" value="ECO:0000318"/>
    <property type="project" value="GO_Central"/>
</dbReference>
<keyword evidence="6 10" id="KW-1133">Transmembrane helix</keyword>
<evidence type="ECO:0000256" key="1">
    <source>
        <dbReference type="ARBA" id="ARBA00004651"/>
    </source>
</evidence>
<keyword evidence="7 10" id="KW-0472">Membrane</keyword>
<evidence type="ECO:0000313" key="11">
    <source>
        <dbReference type="EMBL" id="EFA02953.1"/>
    </source>
</evidence>
<dbReference type="InParanoid" id="D2A344"/>
<keyword evidence="2" id="KW-1003">Cell membrane</keyword>
<dbReference type="GO" id="GO:0005886">
    <property type="term" value="C:plasma membrane"/>
    <property type="evidence" value="ECO:0000318"/>
    <property type="project" value="GO_Central"/>
</dbReference>
<evidence type="ECO:0000256" key="6">
    <source>
        <dbReference type="ARBA" id="ARBA00022989"/>
    </source>
</evidence>
<dbReference type="GO" id="GO:0004984">
    <property type="term" value="F:olfactory receptor activity"/>
    <property type="evidence" value="ECO:0000318"/>
    <property type="project" value="GO_Central"/>
</dbReference>
<evidence type="ECO:0000256" key="8">
    <source>
        <dbReference type="ARBA" id="ARBA00023170"/>
    </source>
</evidence>
<proteinExistence type="inferred from homology"/>
<name>D2A344_TRICA</name>
<evidence type="ECO:0000256" key="10">
    <source>
        <dbReference type="RuleBase" id="RU351113"/>
    </source>
</evidence>
<dbReference type="HOGENOM" id="CLU_059644_1_0_1"/>
<dbReference type="TCDB" id="1.A.69.7.1">
    <property type="family name" value="the heteromeric odorant receptor channel (horc) family"/>
</dbReference>
<comment type="similarity">
    <text evidence="10">Belongs to the insect chemoreceptor superfamily. Heteromeric odorant receptor channel (TC 1.A.69) family.</text>
</comment>
<keyword evidence="5 10" id="KW-0552">Olfaction</keyword>
<evidence type="ECO:0000256" key="3">
    <source>
        <dbReference type="ARBA" id="ARBA00022606"/>
    </source>
</evidence>
<reference evidence="11 12" key="2">
    <citation type="journal article" date="2010" name="Nucleic Acids Res.">
        <title>BeetleBase in 2010: revisions to provide comprehensive genomic information for Tribolium castaneum.</title>
        <authorList>
            <person name="Kim H.S."/>
            <person name="Murphy T."/>
            <person name="Xia J."/>
            <person name="Caragea D."/>
            <person name="Park Y."/>
            <person name="Beeman R.W."/>
            <person name="Lorenzen M.D."/>
            <person name="Butcher S."/>
            <person name="Manak J.R."/>
            <person name="Brown S.J."/>
        </authorList>
    </citation>
    <scope>GENOME REANNOTATION</scope>
    <source>
        <strain evidence="11 12">Georgia GA2</strain>
    </source>
</reference>
<keyword evidence="4 10" id="KW-0812">Transmembrane</keyword>
<keyword evidence="3 10" id="KW-0716">Sensory transduction</keyword>
<dbReference type="EMBL" id="KQ971338">
    <property type="protein sequence ID" value="EFA02953.1"/>
    <property type="molecule type" value="Genomic_DNA"/>
</dbReference>
<dbReference type="GO" id="GO:0005549">
    <property type="term" value="F:odorant binding"/>
    <property type="evidence" value="ECO:0007669"/>
    <property type="project" value="InterPro"/>
</dbReference>
<reference evidence="11 12" key="1">
    <citation type="journal article" date="2008" name="Nature">
        <title>The genome of the model beetle and pest Tribolium castaneum.</title>
        <authorList>
            <consortium name="Tribolium Genome Sequencing Consortium"/>
            <person name="Richards S."/>
            <person name="Gibbs R.A."/>
            <person name="Weinstock G.M."/>
            <person name="Brown S.J."/>
            <person name="Denell R."/>
            <person name="Beeman R.W."/>
            <person name="Gibbs R."/>
            <person name="Beeman R.W."/>
            <person name="Brown S.J."/>
            <person name="Bucher G."/>
            <person name="Friedrich M."/>
            <person name="Grimmelikhuijzen C.J."/>
            <person name="Klingler M."/>
            <person name="Lorenzen M."/>
            <person name="Richards S."/>
            <person name="Roth S."/>
            <person name="Schroder R."/>
            <person name="Tautz D."/>
            <person name="Zdobnov E.M."/>
            <person name="Muzny D."/>
            <person name="Gibbs R.A."/>
            <person name="Weinstock G.M."/>
            <person name="Attaway T."/>
            <person name="Bell S."/>
            <person name="Buhay C.J."/>
            <person name="Chandrabose M.N."/>
            <person name="Chavez D."/>
            <person name="Clerk-Blankenburg K.P."/>
            <person name="Cree A."/>
            <person name="Dao M."/>
            <person name="Davis C."/>
            <person name="Chacko J."/>
            <person name="Dinh H."/>
            <person name="Dugan-Rocha S."/>
            <person name="Fowler G."/>
            <person name="Garner T.T."/>
            <person name="Garnes J."/>
            <person name="Gnirke A."/>
            <person name="Hawes A."/>
            <person name="Hernandez J."/>
            <person name="Hines S."/>
            <person name="Holder M."/>
            <person name="Hume J."/>
            <person name="Jhangiani S.N."/>
            <person name="Joshi V."/>
            <person name="Khan Z.M."/>
            <person name="Jackson L."/>
            <person name="Kovar C."/>
            <person name="Kowis A."/>
            <person name="Lee S."/>
            <person name="Lewis L.R."/>
            <person name="Margolis J."/>
            <person name="Morgan M."/>
            <person name="Nazareth L.V."/>
            <person name="Nguyen N."/>
            <person name="Okwuonu G."/>
            <person name="Parker D."/>
            <person name="Richards S."/>
            <person name="Ruiz S.J."/>
            <person name="Santibanez J."/>
            <person name="Savard J."/>
            <person name="Scherer S.E."/>
            <person name="Schneider B."/>
            <person name="Sodergren E."/>
            <person name="Tautz D."/>
            <person name="Vattahil S."/>
            <person name="Villasana D."/>
            <person name="White C.S."/>
            <person name="Wright R."/>
            <person name="Park Y."/>
            <person name="Beeman R.W."/>
            <person name="Lord J."/>
            <person name="Oppert B."/>
            <person name="Lorenzen M."/>
            <person name="Brown S."/>
            <person name="Wang L."/>
            <person name="Savard J."/>
            <person name="Tautz D."/>
            <person name="Richards S."/>
            <person name="Weinstock G."/>
            <person name="Gibbs R.A."/>
            <person name="Liu Y."/>
            <person name="Worley K."/>
            <person name="Weinstock G."/>
            <person name="Elsik C.G."/>
            <person name="Reese J.T."/>
            <person name="Elhaik E."/>
            <person name="Landan G."/>
            <person name="Graur D."/>
            <person name="Arensburger P."/>
            <person name="Atkinson P."/>
            <person name="Beeman R.W."/>
            <person name="Beidler J."/>
            <person name="Brown S.J."/>
            <person name="Demuth J.P."/>
            <person name="Drury D.W."/>
            <person name="Du Y.Z."/>
            <person name="Fujiwara H."/>
            <person name="Lorenzen M."/>
            <person name="Maselli V."/>
            <person name="Osanai M."/>
            <person name="Park Y."/>
            <person name="Robertson H.M."/>
            <person name="Tu Z."/>
            <person name="Wang J.J."/>
            <person name="Wang S."/>
            <person name="Richards S."/>
            <person name="Song H."/>
            <person name="Zhang L."/>
            <person name="Sodergren E."/>
            <person name="Werner D."/>
            <person name="Stanke M."/>
            <person name="Morgenstern B."/>
            <person name="Solovyev V."/>
            <person name="Kosarev P."/>
            <person name="Brown G."/>
            <person name="Chen H.C."/>
            <person name="Ermolaeva O."/>
            <person name="Hlavina W."/>
            <person name="Kapustin Y."/>
            <person name="Kiryutin B."/>
            <person name="Kitts P."/>
            <person name="Maglott D."/>
            <person name="Pruitt K."/>
            <person name="Sapojnikov V."/>
            <person name="Souvorov A."/>
            <person name="Mackey A.J."/>
            <person name="Waterhouse R.M."/>
            <person name="Wyder S."/>
            <person name="Zdobnov E.M."/>
            <person name="Zdobnov E.M."/>
            <person name="Wyder S."/>
            <person name="Kriventseva E.V."/>
            <person name="Kadowaki T."/>
            <person name="Bork P."/>
            <person name="Aranda M."/>
            <person name="Bao R."/>
            <person name="Beermann A."/>
            <person name="Berns N."/>
            <person name="Bolognesi R."/>
            <person name="Bonneton F."/>
            <person name="Bopp D."/>
            <person name="Brown S.J."/>
            <person name="Bucher G."/>
            <person name="Butts T."/>
            <person name="Chaumot A."/>
            <person name="Denell R.E."/>
            <person name="Ferrier D.E."/>
            <person name="Friedrich M."/>
            <person name="Gordon C.M."/>
            <person name="Jindra M."/>
            <person name="Klingler M."/>
            <person name="Lan Q."/>
            <person name="Lattorff H.M."/>
            <person name="Laudet V."/>
            <person name="von Levetsow C."/>
            <person name="Liu Z."/>
            <person name="Lutz R."/>
            <person name="Lynch J.A."/>
            <person name="da Fonseca R.N."/>
            <person name="Posnien N."/>
            <person name="Reuter R."/>
            <person name="Roth S."/>
            <person name="Savard J."/>
            <person name="Schinko J.B."/>
            <person name="Schmitt C."/>
            <person name="Schoppmeier M."/>
            <person name="Schroder R."/>
            <person name="Shippy T.D."/>
            <person name="Simonnet F."/>
            <person name="Marques-Souza H."/>
            <person name="Tautz D."/>
            <person name="Tomoyasu Y."/>
            <person name="Trauner J."/>
            <person name="Van der Zee M."/>
            <person name="Vervoort M."/>
            <person name="Wittkopp N."/>
            <person name="Wimmer E.A."/>
            <person name="Yang X."/>
            <person name="Jones A.K."/>
            <person name="Sattelle D.B."/>
            <person name="Ebert P.R."/>
            <person name="Nelson D."/>
            <person name="Scott J.G."/>
            <person name="Beeman R.W."/>
            <person name="Muthukrishnan S."/>
            <person name="Kramer K.J."/>
            <person name="Arakane Y."/>
            <person name="Beeman R.W."/>
            <person name="Zhu Q."/>
            <person name="Hogenkamp D."/>
            <person name="Dixit R."/>
            <person name="Oppert B."/>
            <person name="Jiang H."/>
            <person name="Zou Z."/>
            <person name="Marshall J."/>
            <person name="Elpidina E."/>
            <person name="Vinokurov K."/>
            <person name="Oppert C."/>
            <person name="Zou Z."/>
            <person name="Evans J."/>
            <person name="Lu Z."/>
            <person name="Zhao P."/>
            <person name="Sumathipala N."/>
            <person name="Altincicek B."/>
            <person name="Vilcinskas A."/>
            <person name="Williams M."/>
            <person name="Hultmark D."/>
            <person name="Hetru C."/>
            <person name="Jiang H."/>
            <person name="Grimmelikhuijzen C.J."/>
            <person name="Hauser F."/>
            <person name="Cazzamali G."/>
            <person name="Williamson M."/>
            <person name="Park Y."/>
            <person name="Li B."/>
            <person name="Tanaka Y."/>
            <person name="Predel R."/>
            <person name="Neupert S."/>
            <person name="Schachtner J."/>
            <person name="Verleyen P."/>
            <person name="Raible F."/>
            <person name="Bork P."/>
            <person name="Friedrich M."/>
            <person name="Walden K.K."/>
            <person name="Robertson H.M."/>
            <person name="Angeli S."/>
            <person name="Foret S."/>
            <person name="Bucher G."/>
            <person name="Schuetz S."/>
            <person name="Maleszka R."/>
            <person name="Wimmer E.A."/>
            <person name="Beeman R.W."/>
            <person name="Lorenzen M."/>
            <person name="Tomoyasu Y."/>
            <person name="Miller S.C."/>
            <person name="Grossmann D."/>
            <person name="Bucher G."/>
        </authorList>
    </citation>
    <scope>NUCLEOTIDE SEQUENCE [LARGE SCALE GENOMIC DNA]</scope>
    <source>
        <strain evidence="11 12">Georgia GA2</strain>
    </source>
</reference>
<feature type="transmembrane region" description="Helical" evidence="10">
    <location>
        <begin position="119"/>
        <end position="138"/>
    </location>
</feature>
<dbReference type="PhylomeDB" id="D2A344"/>
<dbReference type="PANTHER" id="PTHR21137:SF35">
    <property type="entry name" value="ODORANT RECEPTOR 19A-RELATED"/>
    <property type="match status" value="1"/>
</dbReference>
<organism evidence="11 12">
    <name type="scientific">Tribolium castaneum</name>
    <name type="common">Red flour beetle</name>
    <dbReference type="NCBI Taxonomy" id="7070"/>
    <lineage>
        <taxon>Eukaryota</taxon>
        <taxon>Metazoa</taxon>
        <taxon>Ecdysozoa</taxon>
        <taxon>Arthropoda</taxon>
        <taxon>Hexapoda</taxon>
        <taxon>Insecta</taxon>
        <taxon>Pterygota</taxon>
        <taxon>Neoptera</taxon>
        <taxon>Endopterygota</taxon>
        <taxon>Coleoptera</taxon>
        <taxon>Polyphaga</taxon>
        <taxon>Cucujiformia</taxon>
        <taxon>Tenebrionidae</taxon>
        <taxon>Tenebrionidae incertae sedis</taxon>
        <taxon>Tribolium</taxon>
    </lineage>
</organism>